<keyword evidence="2" id="KW-1185">Reference proteome</keyword>
<sequence length="234" mass="25043">MSKFGIKEVADVIFFDIATGKPVLFFDTLKTSSIENAAETADATGGRGNSKLITWNYSRTATLQMQDALLSMESMAVLAGTEVVAGTTLYKREKLAVKSGTATLSETPINSTKVTIIDGTGKEVSGAKVADVAVTGLTGDTTVSAYYEYQAPSSAKTIKFASDKFPGAYRVIGDTVVRDNTTGKDRVAQFMIPKAQLQAGFTFTMDAENVSTFDFNLDILRDGESTDLYSITIV</sequence>
<dbReference type="EMBL" id="KM677185">
    <property type="protein sequence ID" value="AIX12663.1"/>
    <property type="molecule type" value="Genomic_DNA"/>
</dbReference>
<evidence type="ECO:0000313" key="1">
    <source>
        <dbReference type="EMBL" id="AIX12663.1"/>
    </source>
</evidence>
<dbReference type="RefSeq" id="YP_009147817.1">
    <property type="nucleotide sequence ID" value="NC_027341.1"/>
</dbReference>
<dbReference type="GeneID" id="24722426"/>
<gene>
    <name evidence="1" type="ORF">WRP3_160</name>
</gene>
<accession>A0A0D3MTD7</accession>
<organism evidence="1 2">
    <name type="scientific">Lactococcus phage WRP3</name>
    <dbReference type="NCBI Taxonomy" id="1560313"/>
    <lineage>
        <taxon>Viruses</taxon>
        <taxon>Duplodnaviria</taxon>
        <taxon>Heunggongvirae</taxon>
        <taxon>Uroviricota</taxon>
        <taxon>Caudoviricetes</taxon>
        <taxon>Audreyjarvisvirus</taxon>
        <taxon>Audreyjarvisvirus WRP3</taxon>
    </lineage>
</organism>
<dbReference type="Proteomes" id="UP000032686">
    <property type="component" value="Segment"/>
</dbReference>
<protein>
    <submittedName>
        <fullName evidence="1">Structural protein</fullName>
    </submittedName>
</protein>
<proteinExistence type="predicted"/>
<evidence type="ECO:0000313" key="2">
    <source>
        <dbReference type="Proteomes" id="UP000032686"/>
    </source>
</evidence>
<dbReference type="KEGG" id="vg:24722426"/>
<dbReference type="OrthoDB" id="8680at10239"/>
<reference evidence="1 2" key="1">
    <citation type="journal article" date="2015" name="Appl. Environ. Microbiol.">
        <title>Lactococcal 949 group phages recognize a carbohydrate receptor on the host cell surface.</title>
        <authorList>
            <person name="Mahony J."/>
            <person name="Randazzo W."/>
            <person name="Neve H."/>
            <person name="Settanni L."/>
            <person name="van Sinderen D."/>
        </authorList>
    </citation>
    <scope>NUCLEOTIDE SEQUENCE [LARGE SCALE GENOMIC DNA]</scope>
    <source>
        <strain evidence="1">WRP3</strain>
    </source>
</reference>
<name>A0A0D3MTD7_9CAUD</name>